<reference evidence="2 3" key="1">
    <citation type="submission" date="2014-04" db="EMBL/GenBank/DDBJ databases">
        <title>A comprehensive comparison of genomes of Erythrobacter spp. strains.</title>
        <authorList>
            <person name="Zheng Q."/>
        </authorList>
    </citation>
    <scope>NUCLEOTIDE SEQUENCE [LARGE SCALE GENOMIC DNA]</scope>
    <source>
        <strain evidence="2 3">DSM 6997</strain>
    </source>
</reference>
<protein>
    <submittedName>
        <fullName evidence="2">Thiamine biosynthesis protein ThiC</fullName>
    </submittedName>
</protein>
<feature type="transmembrane region" description="Helical" evidence="1">
    <location>
        <begin position="12"/>
        <end position="33"/>
    </location>
</feature>
<dbReference type="OrthoDB" id="6383392at2"/>
<feature type="transmembrane region" description="Helical" evidence="1">
    <location>
        <begin position="145"/>
        <end position="170"/>
    </location>
</feature>
<dbReference type="RefSeq" id="WP_034958585.1">
    <property type="nucleotide sequence ID" value="NZ_JMIW01000001.1"/>
</dbReference>
<accession>A0A074MHA5</accession>
<sequence>MEITFDRTVKLTGVLLLLAAISQAVYTILYVAAPEIDRSPIWSFEALLFALMAALAGSALVQAKTAILGWSAIAMSAVLNVVQVGIGLTQFGPFREIAEANPELAPLAGSIVAYSFFGYNAAKVLLGLAALVFGMAKLNQGSKLLGGLTFLVGAVAMFSNAVVMGFGLSMSTSGGGVMPSGASGVAATVLLALCLLTQPKGD</sequence>
<comment type="caution">
    <text evidence="2">The sequence shown here is derived from an EMBL/GenBank/DDBJ whole genome shotgun (WGS) entry which is preliminary data.</text>
</comment>
<name>A0A074MHA5_ERYLO</name>
<dbReference type="Proteomes" id="UP000027647">
    <property type="component" value="Unassembled WGS sequence"/>
</dbReference>
<evidence type="ECO:0000313" key="3">
    <source>
        <dbReference type="Proteomes" id="UP000027647"/>
    </source>
</evidence>
<keyword evidence="3" id="KW-1185">Reference proteome</keyword>
<evidence type="ECO:0000313" key="2">
    <source>
        <dbReference type="EMBL" id="KEO92190.1"/>
    </source>
</evidence>
<dbReference type="eggNOG" id="ENOG502Z8TR">
    <property type="taxonomic scope" value="Bacteria"/>
</dbReference>
<feature type="transmembrane region" description="Helical" evidence="1">
    <location>
        <begin position="68"/>
        <end position="91"/>
    </location>
</feature>
<evidence type="ECO:0000256" key="1">
    <source>
        <dbReference type="SAM" id="Phobius"/>
    </source>
</evidence>
<dbReference type="EMBL" id="JMIW01000001">
    <property type="protein sequence ID" value="KEO92190.1"/>
    <property type="molecule type" value="Genomic_DNA"/>
</dbReference>
<feature type="transmembrane region" description="Helical" evidence="1">
    <location>
        <begin position="176"/>
        <end position="196"/>
    </location>
</feature>
<organism evidence="2 3">
    <name type="scientific">Erythrobacter longus</name>
    <dbReference type="NCBI Taxonomy" id="1044"/>
    <lineage>
        <taxon>Bacteria</taxon>
        <taxon>Pseudomonadati</taxon>
        <taxon>Pseudomonadota</taxon>
        <taxon>Alphaproteobacteria</taxon>
        <taxon>Sphingomonadales</taxon>
        <taxon>Erythrobacteraceae</taxon>
        <taxon>Erythrobacter/Porphyrobacter group</taxon>
        <taxon>Erythrobacter</taxon>
    </lineage>
</organism>
<proteinExistence type="predicted"/>
<keyword evidence="1" id="KW-0812">Transmembrane</keyword>
<gene>
    <name evidence="2" type="ORF">EH31_05855</name>
</gene>
<feature type="transmembrane region" description="Helical" evidence="1">
    <location>
        <begin position="111"/>
        <end position="133"/>
    </location>
</feature>
<keyword evidence="1" id="KW-0472">Membrane</keyword>
<feature type="transmembrane region" description="Helical" evidence="1">
    <location>
        <begin position="39"/>
        <end position="61"/>
    </location>
</feature>
<dbReference type="STRING" id="1044.EH31_05855"/>
<dbReference type="AlphaFoldDB" id="A0A074MHA5"/>
<keyword evidence="1" id="KW-1133">Transmembrane helix</keyword>